<evidence type="ECO:0000313" key="3">
    <source>
        <dbReference type="EMBL" id="OKH92277.1"/>
    </source>
</evidence>
<feature type="region of interest" description="Disordered" evidence="1">
    <location>
        <begin position="198"/>
        <end position="267"/>
    </location>
</feature>
<dbReference type="Proteomes" id="UP000186455">
    <property type="component" value="Unassembled WGS sequence"/>
</dbReference>
<name>A0A1Q4V359_9ACTN</name>
<organism evidence="3 4">
    <name type="scientific">Streptomyces uncialis</name>
    <dbReference type="NCBI Taxonomy" id="1048205"/>
    <lineage>
        <taxon>Bacteria</taxon>
        <taxon>Bacillati</taxon>
        <taxon>Actinomycetota</taxon>
        <taxon>Actinomycetes</taxon>
        <taxon>Kitasatosporales</taxon>
        <taxon>Streptomycetaceae</taxon>
        <taxon>Streptomyces</taxon>
    </lineage>
</organism>
<dbReference type="AlphaFoldDB" id="A0A1Q4V359"/>
<feature type="transmembrane region" description="Helical" evidence="2">
    <location>
        <begin position="147"/>
        <end position="166"/>
    </location>
</feature>
<accession>A0A1Q4V359</accession>
<dbReference type="GeneID" id="96789865"/>
<protein>
    <submittedName>
        <fullName evidence="3">Uncharacterized protein</fullName>
    </submittedName>
</protein>
<evidence type="ECO:0000256" key="2">
    <source>
        <dbReference type="SAM" id="Phobius"/>
    </source>
</evidence>
<evidence type="ECO:0000256" key="1">
    <source>
        <dbReference type="SAM" id="MobiDB-lite"/>
    </source>
</evidence>
<comment type="caution">
    <text evidence="3">The sequence shown here is derived from an EMBL/GenBank/DDBJ whole genome shotgun (WGS) entry which is preliminary data.</text>
</comment>
<sequence length="267" mass="28476">MWLGLAVGAWILLVGAALGRSRARRRLRRFPVAERERRTAVPVHAYAFLCGGRRRTAQTAMTALYLAGLIEVRRGRIVRTGANHDVPDPVAAAALAACRPGRPERPRGVEGRTKRSAPVSRIGDSLARDGLVTHPGLLARIEAWERALLLAAFFSAFLAMTALMVWDVRGSDQAGLAAAVAAPPGALAMIVLARTRPLPNGPTSEGRRAIEEQPLPPREDGPHARTLHGVASDGPRSPLMPDGLARVLRRSEPSAWQPDGPAGLGGL</sequence>
<dbReference type="RefSeq" id="WP_073792601.1">
    <property type="nucleotide sequence ID" value="NZ_CP109583.1"/>
</dbReference>
<feature type="compositionally biased region" description="Basic and acidic residues" evidence="1">
    <location>
        <begin position="205"/>
        <end position="223"/>
    </location>
</feature>
<keyword evidence="4" id="KW-1185">Reference proteome</keyword>
<evidence type="ECO:0000313" key="4">
    <source>
        <dbReference type="Proteomes" id="UP000186455"/>
    </source>
</evidence>
<reference evidence="3 4" key="1">
    <citation type="submission" date="2015-06" db="EMBL/GenBank/DDBJ databases">
        <title>Cloning and characterization of the uncialamcin biosynthetic gene cluster.</title>
        <authorList>
            <person name="Yan X."/>
            <person name="Huang T."/>
            <person name="Ge H."/>
            <person name="Shen B."/>
        </authorList>
    </citation>
    <scope>NUCLEOTIDE SEQUENCE [LARGE SCALE GENOMIC DNA]</scope>
    <source>
        <strain evidence="3 4">DCA2648</strain>
    </source>
</reference>
<keyword evidence="2" id="KW-0472">Membrane</keyword>
<feature type="transmembrane region" description="Helical" evidence="2">
    <location>
        <begin position="173"/>
        <end position="193"/>
    </location>
</feature>
<dbReference type="InterPro" id="IPR026467">
    <property type="entry name" value="Ser/Gly_Cys_C_dom"/>
</dbReference>
<dbReference type="EMBL" id="LFBV01000007">
    <property type="protein sequence ID" value="OKH92277.1"/>
    <property type="molecule type" value="Genomic_DNA"/>
</dbReference>
<dbReference type="NCBIfam" id="TIGR04222">
    <property type="entry name" value="near_uncomplex"/>
    <property type="match status" value="1"/>
</dbReference>
<gene>
    <name evidence="3" type="ORF">AB852_25475</name>
</gene>
<proteinExistence type="predicted"/>
<keyword evidence="2" id="KW-1133">Transmembrane helix</keyword>
<keyword evidence="2" id="KW-0812">Transmembrane</keyword>